<protein>
    <recommendedName>
        <fullName evidence="9">Cystathionine beta-lyase</fullName>
    </recommendedName>
</protein>
<dbReference type="Pfam" id="PF01053">
    <property type="entry name" value="Cys_Met_Meta_PP"/>
    <property type="match status" value="1"/>
</dbReference>
<dbReference type="PIRSF" id="PIRSF001434">
    <property type="entry name" value="CGS"/>
    <property type="match status" value="1"/>
</dbReference>
<dbReference type="InterPro" id="IPR015422">
    <property type="entry name" value="PyrdxlP-dep_Trfase_small"/>
</dbReference>
<organism evidence="8">
    <name type="scientific">Rhodosorus marinus</name>
    <dbReference type="NCBI Taxonomy" id="101924"/>
    <lineage>
        <taxon>Eukaryota</taxon>
        <taxon>Rhodophyta</taxon>
        <taxon>Stylonematophyceae</taxon>
        <taxon>Stylonematales</taxon>
        <taxon>Stylonemataceae</taxon>
        <taxon>Rhodosorus</taxon>
    </lineage>
</organism>
<comment type="similarity">
    <text evidence="2 7">Belongs to the trans-sulfuration enzymes family.</text>
</comment>
<dbReference type="EMBL" id="HBHW01019664">
    <property type="protein sequence ID" value="CAE0047245.1"/>
    <property type="molecule type" value="Transcribed_RNA"/>
</dbReference>
<dbReference type="PANTHER" id="PTHR43500">
    <property type="entry name" value="CYSTATHIONINE BETA-LYASE-RELATED"/>
    <property type="match status" value="1"/>
</dbReference>
<evidence type="ECO:0000256" key="4">
    <source>
        <dbReference type="ARBA" id="ARBA00023239"/>
    </source>
</evidence>
<dbReference type="GO" id="GO:0019450">
    <property type="term" value="P:L-cysteine catabolic process to pyruvate"/>
    <property type="evidence" value="ECO:0007669"/>
    <property type="project" value="TreeGrafter"/>
</dbReference>
<dbReference type="InterPro" id="IPR000277">
    <property type="entry name" value="Cys/Met-Metab_PyrdxlP-dep_enz"/>
</dbReference>
<evidence type="ECO:0000256" key="1">
    <source>
        <dbReference type="ARBA" id="ARBA00001933"/>
    </source>
</evidence>
<feature type="modified residue" description="N6-(pyridoxal phosphate)lysine" evidence="6">
    <location>
        <position position="284"/>
    </location>
</feature>
<evidence type="ECO:0000313" key="8">
    <source>
        <dbReference type="EMBL" id="CAE0047245.1"/>
    </source>
</evidence>
<keyword evidence="3 6" id="KW-0663">Pyridoxal phosphate</keyword>
<evidence type="ECO:0000256" key="2">
    <source>
        <dbReference type="ARBA" id="ARBA00009077"/>
    </source>
</evidence>
<dbReference type="SUPFAM" id="SSF53383">
    <property type="entry name" value="PLP-dependent transferases"/>
    <property type="match status" value="1"/>
</dbReference>
<sequence>MAVNRNLIDGVDEETLLEHPNIRMHRRGVVEDEVKSLRLDTQMVRAAFHNETWTTDPLGRSVLNVPVYHNSTVTFKSVASLEYSMSDIPFNGMLYGIYDWGLTPLQKCRGRIRSRFLSISQSCFLLRSQPRLGIHGNPTSFALEEAFAIIEGGYSAVATSSGLAANNAALMAFVEAGDHVLMTDGAYYPTKLFSQRILKKFGVGVTYYQPNIGPEEFSKLIQANTKAVYVETPTSNSFVLSDVAMIVQKAHEAGAVVICDNSWGGSIFKPHDLGCDVVTNAASKLIAGHSDLILGLISAKDEQTYRKVKEIVTDLGCPPGPDDCYNALRGMRTLGVRLKHQAESALRIAEWLESRTEVARVMHPALKSHPQNELFRRDFRGSSVLFGFQLRGFEHAAVVSMVENLKLFSLGFSWGGFKSLITITELPNWDYGAELGETLRLSIGLEDPLDLVEDLKEGFQILRTHSTVGS</sequence>
<evidence type="ECO:0000256" key="5">
    <source>
        <dbReference type="ARBA" id="ARBA00047517"/>
    </source>
</evidence>
<dbReference type="GO" id="GO:0030170">
    <property type="term" value="F:pyridoxal phosphate binding"/>
    <property type="evidence" value="ECO:0007669"/>
    <property type="project" value="InterPro"/>
</dbReference>
<dbReference type="Gene3D" id="3.90.1150.10">
    <property type="entry name" value="Aspartate Aminotransferase, domain 1"/>
    <property type="match status" value="1"/>
</dbReference>
<dbReference type="InterPro" id="IPR015421">
    <property type="entry name" value="PyrdxlP-dep_Trfase_major"/>
</dbReference>
<comment type="catalytic activity">
    <reaction evidence="5">
        <text>L,L-cystathionine + H2O = L-homocysteine + pyruvate + NH4(+)</text>
        <dbReference type="Rhea" id="RHEA:13965"/>
        <dbReference type="ChEBI" id="CHEBI:15361"/>
        <dbReference type="ChEBI" id="CHEBI:15377"/>
        <dbReference type="ChEBI" id="CHEBI:28938"/>
        <dbReference type="ChEBI" id="CHEBI:58161"/>
        <dbReference type="ChEBI" id="CHEBI:58199"/>
    </reaction>
</comment>
<evidence type="ECO:0000256" key="3">
    <source>
        <dbReference type="ARBA" id="ARBA00022898"/>
    </source>
</evidence>
<dbReference type="GO" id="GO:0047804">
    <property type="term" value="F:cysteine-S-conjugate beta-lyase activity"/>
    <property type="evidence" value="ECO:0007669"/>
    <property type="project" value="InterPro"/>
</dbReference>
<evidence type="ECO:0000256" key="6">
    <source>
        <dbReference type="PIRSR" id="PIRSR001434-2"/>
    </source>
</evidence>
<keyword evidence="4" id="KW-0456">Lyase</keyword>
<dbReference type="GO" id="GO:0019346">
    <property type="term" value="P:transsulfuration"/>
    <property type="evidence" value="ECO:0007669"/>
    <property type="project" value="InterPro"/>
</dbReference>
<reference evidence="8" key="1">
    <citation type="submission" date="2021-01" db="EMBL/GenBank/DDBJ databases">
        <authorList>
            <person name="Corre E."/>
            <person name="Pelletier E."/>
            <person name="Niang G."/>
            <person name="Scheremetjew M."/>
            <person name="Finn R."/>
            <person name="Kale V."/>
            <person name="Holt S."/>
            <person name="Cochrane G."/>
            <person name="Meng A."/>
            <person name="Brown T."/>
            <person name="Cohen L."/>
        </authorList>
    </citation>
    <scope>NUCLEOTIDE SEQUENCE</scope>
    <source>
        <strain evidence="8">CCMP 769</strain>
    </source>
</reference>
<accession>A0A7S2ZPT6</accession>
<comment type="cofactor">
    <cofactor evidence="1 7">
        <name>pyridoxal 5'-phosphate</name>
        <dbReference type="ChEBI" id="CHEBI:597326"/>
    </cofactor>
</comment>
<gene>
    <name evidence="8" type="ORF">RMAR00112_LOCUS15224</name>
</gene>
<evidence type="ECO:0000256" key="7">
    <source>
        <dbReference type="RuleBase" id="RU362118"/>
    </source>
</evidence>
<dbReference type="InterPro" id="IPR015424">
    <property type="entry name" value="PyrdxlP-dep_Trfase"/>
</dbReference>
<dbReference type="InterPro" id="IPR006233">
    <property type="entry name" value="Cys_b_lyase_bac"/>
</dbReference>
<dbReference type="PANTHER" id="PTHR43500:SF1">
    <property type="entry name" value="CYSTATHIONINE BETA-LYASE-RELATED"/>
    <property type="match status" value="1"/>
</dbReference>
<evidence type="ECO:0008006" key="9">
    <source>
        <dbReference type="Google" id="ProtNLM"/>
    </source>
</evidence>
<proteinExistence type="inferred from homology"/>
<dbReference type="AlphaFoldDB" id="A0A7S2ZPT6"/>
<dbReference type="Gene3D" id="3.40.640.10">
    <property type="entry name" value="Type I PLP-dependent aspartate aminotransferase-like (Major domain)"/>
    <property type="match status" value="1"/>
</dbReference>
<name>A0A7S2ZPT6_9RHOD</name>